<reference evidence="2 3" key="1">
    <citation type="submission" date="2018-06" db="EMBL/GenBank/DDBJ databases">
        <authorList>
            <consortium name="Pathogen Informatics"/>
            <person name="Doyle S."/>
        </authorList>
    </citation>
    <scope>NUCLEOTIDE SEQUENCE [LARGE SCALE GENOMIC DNA]</scope>
    <source>
        <strain evidence="2 3">NCTC9077</strain>
    </source>
</reference>
<evidence type="ECO:0000313" key="3">
    <source>
        <dbReference type="Proteomes" id="UP000254495"/>
    </source>
</evidence>
<organism evidence="2 3">
    <name type="scientific">Escherichia coli</name>
    <dbReference type="NCBI Taxonomy" id="562"/>
    <lineage>
        <taxon>Bacteria</taxon>
        <taxon>Pseudomonadati</taxon>
        <taxon>Pseudomonadota</taxon>
        <taxon>Gammaproteobacteria</taxon>
        <taxon>Enterobacterales</taxon>
        <taxon>Enterobacteriaceae</taxon>
        <taxon>Escherichia</taxon>
    </lineage>
</organism>
<name>A0A2Z2JA18_ECOLX</name>
<feature type="region of interest" description="Disordered" evidence="1">
    <location>
        <begin position="63"/>
        <end position="85"/>
    </location>
</feature>
<dbReference type="RefSeq" id="WP_000365261.1">
    <property type="nucleotide sequence ID" value="NZ_CP021335.1"/>
</dbReference>
<accession>A0A2Z2JA18</accession>
<feature type="compositionally biased region" description="Basic and acidic residues" evidence="1">
    <location>
        <begin position="69"/>
        <end position="85"/>
    </location>
</feature>
<sequence>MDLNISTLTNKVVFKVDFASLQKARDAGKKFQKEMENLTNPTMKGKKAKKAIDDAHDLVKARKATQAKADAKASDKQAQTDKKNADKVAKAEAKAKAKAAIAADKQIRAKATIAEKAEIKRQQAFRQLEGIKKGRMGDGMDSAQYYKTLQYIKAQTAAYEKGAISQAKMNHLIRDRITLERRAAILKARQVAADGGKYPHMAKQLKGGHIGAGVGAMVGGAALTAATFGGAAIFNTVTDQASKITDTNRKAKAVNVNTNALLALNQYGLEHGVDSSVEQRQDNLKDVQERLGETVGNTKWDAKKGRWAGGNGAVDNILNKYGWSPEQVKGFQTDPLGFLGAVVKEGERRGLSDQELGHILEDLGNDLQYFRGAFSRNGEELNKTIVKMQKANATYTQADLDAAERLQAVQANMNMAWEGSKKAIMTGFGEEFDAQAGEEWAQMLKDLNPLFKELGSSTAEMMSAFAGAVSWLTAAYQNINPENKHENLDSSGMYYHDSFVGGMVDWGRSALGLSPIPGTEDKPTTGGTAIQNYVSPSDNVQSLKENVSRDLNTTPSMTYAPNIVVNVPESKVDVNIAPDGSQLGSYLDYKVGSIQRDFERSFTLAALSGQAPS</sequence>
<evidence type="ECO:0000256" key="1">
    <source>
        <dbReference type="SAM" id="MobiDB-lite"/>
    </source>
</evidence>
<proteinExistence type="predicted"/>
<protein>
    <submittedName>
        <fullName evidence="2">Uncharacterized protein</fullName>
    </submittedName>
</protein>
<gene>
    <name evidence="2" type="ORF">NCTC9077_01275</name>
</gene>
<dbReference type="AlphaFoldDB" id="A0A2Z2JA18"/>
<dbReference type="Proteomes" id="UP000254495">
    <property type="component" value="Unassembled WGS sequence"/>
</dbReference>
<dbReference type="EMBL" id="UGCU01000001">
    <property type="protein sequence ID" value="STJ09646.1"/>
    <property type="molecule type" value="Genomic_DNA"/>
</dbReference>
<evidence type="ECO:0000313" key="2">
    <source>
        <dbReference type="EMBL" id="STJ09646.1"/>
    </source>
</evidence>